<evidence type="ECO:0000313" key="9">
    <source>
        <dbReference type="EMBL" id="EFM64075.1"/>
    </source>
</evidence>
<dbReference type="InterPro" id="IPR035996">
    <property type="entry name" value="4pyrrol_Methylase_sf"/>
</dbReference>
<dbReference type="FunFam" id="3.30.950.10:FF:000001">
    <property type="entry name" value="Siroheme synthase"/>
    <property type="match status" value="1"/>
</dbReference>
<dbReference type="EMBL" id="ADGQ01000071">
    <property type="protein sequence ID" value="EFM64075.1"/>
    <property type="molecule type" value="Genomic_DNA"/>
</dbReference>
<dbReference type="RefSeq" id="WP_007791074.1">
    <property type="nucleotide sequence ID" value="NZ_ADGQ01000071.1"/>
</dbReference>
<dbReference type="GO" id="GO:0019354">
    <property type="term" value="P:siroheme biosynthetic process"/>
    <property type="evidence" value="ECO:0007669"/>
    <property type="project" value="InterPro"/>
</dbReference>
<dbReference type="GO" id="GO:0032259">
    <property type="term" value="P:methylation"/>
    <property type="evidence" value="ECO:0007669"/>
    <property type="project" value="UniProtKB-KW"/>
</dbReference>
<dbReference type="Gene3D" id="3.40.50.10090">
    <property type="match status" value="2"/>
</dbReference>
<dbReference type="GeneID" id="84801339"/>
<dbReference type="InterPro" id="IPR014777">
    <property type="entry name" value="4pyrrole_Mease_sub1"/>
</dbReference>
<keyword evidence="3 6" id="KW-0808">Transferase</keyword>
<evidence type="ECO:0000259" key="7">
    <source>
        <dbReference type="Pfam" id="PF00590"/>
    </source>
</evidence>
<evidence type="ECO:0000259" key="8">
    <source>
        <dbReference type="Pfam" id="PF02602"/>
    </source>
</evidence>
<dbReference type="Proteomes" id="UP000003244">
    <property type="component" value="Unassembled WGS sequence"/>
</dbReference>
<dbReference type="GO" id="GO:0004851">
    <property type="term" value="F:uroporphyrin-III C-methyltransferase activity"/>
    <property type="evidence" value="ECO:0007669"/>
    <property type="project" value="UniProtKB-EC"/>
</dbReference>
<evidence type="ECO:0000256" key="1">
    <source>
        <dbReference type="ARBA" id="ARBA00012162"/>
    </source>
</evidence>
<feature type="domain" description="Tetrapyrrole biosynthesis uroporphyrinogen III synthase" evidence="8">
    <location>
        <begin position="267"/>
        <end position="498"/>
    </location>
</feature>
<sequence>MNKGKVYLVGAGPGDYGLITLKGLDCIAKADIIIYDRLVNRDLLKNAKPGCEFIYVGKKSSNHIMAQDKINETIAESAAMGKVVIRLKGGDPYVFGRGGEEAEVLYDQGIDFEVVPGVTSSIGGLAYAGIPVTHRDFASSFHVVTGHAKKDDSLDINWESLAREKGTVVFLMGIGNIKHITKMLVSHGRDPKTPVAFVSNATNYRQRTVKTSLEDAYDCVQREGIKAPSLFVVGGVVSLSDKLGFYERKPLFGKTVMVTRTRKKNSELRQKISELGGKTFELPTIDIQDKKDIGKTLIERLESKRYSHIALTSHNSVDIFFKNLVKEGYDFRKLAGIKIASVGSATSRAIRRYGFLPDIESSQSTGQDLAGLILKDIGSGGFVSPSVLFPCSEIASRVMEEVMVSGQVDLDRVDLYTNTVNMAIKDELLEILKKEDIDYITFTSSSTVKYLVEILGDDKGLIRDIKKVSIGSITSQTIRDLGFELDIESDQASIDSMVSAILDDVIG</sequence>
<evidence type="ECO:0000313" key="10">
    <source>
        <dbReference type="Proteomes" id="UP000003244"/>
    </source>
</evidence>
<dbReference type="InterPro" id="IPR000878">
    <property type="entry name" value="4pyrrol_Mease"/>
</dbReference>
<name>E0E4W3_9FIRM</name>
<evidence type="ECO:0000256" key="6">
    <source>
        <dbReference type="RuleBase" id="RU003960"/>
    </source>
</evidence>
<organism evidence="9 10">
    <name type="scientific">Peptostreptococcus stomatis DSM 17678</name>
    <dbReference type="NCBI Taxonomy" id="596315"/>
    <lineage>
        <taxon>Bacteria</taxon>
        <taxon>Bacillati</taxon>
        <taxon>Bacillota</taxon>
        <taxon>Clostridia</taxon>
        <taxon>Peptostreptococcales</taxon>
        <taxon>Peptostreptococcaceae</taxon>
        <taxon>Peptostreptococcus</taxon>
    </lineage>
</organism>
<dbReference type="InterPro" id="IPR014776">
    <property type="entry name" value="4pyrrole_Mease_sub2"/>
</dbReference>
<dbReference type="InterPro" id="IPR050161">
    <property type="entry name" value="Siro_Cobalamin_biosynth"/>
</dbReference>
<feature type="domain" description="Tetrapyrrole methylase" evidence="7">
    <location>
        <begin position="5"/>
        <end position="216"/>
    </location>
</feature>
<dbReference type="STRING" id="596315.HMPREF0634_0858"/>
<dbReference type="NCBIfam" id="NF004790">
    <property type="entry name" value="PRK06136.1"/>
    <property type="match status" value="1"/>
</dbReference>
<evidence type="ECO:0000256" key="5">
    <source>
        <dbReference type="ARBA" id="ARBA00023244"/>
    </source>
</evidence>
<dbReference type="Gene3D" id="3.30.950.10">
    <property type="entry name" value="Methyltransferase, Cobalt-precorrin-4 Transmethylase, Domain 2"/>
    <property type="match status" value="1"/>
</dbReference>
<dbReference type="InterPro" id="IPR003043">
    <property type="entry name" value="Uropor_MeTrfase_CS"/>
</dbReference>
<dbReference type="GO" id="GO:0004852">
    <property type="term" value="F:uroporphyrinogen-III synthase activity"/>
    <property type="evidence" value="ECO:0007669"/>
    <property type="project" value="InterPro"/>
</dbReference>
<evidence type="ECO:0000256" key="4">
    <source>
        <dbReference type="ARBA" id="ARBA00022691"/>
    </source>
</evidence>
<dbReference type="InterPro" id="IPR003754">
    <property type="entry name" value="4pyrrol_synth_uPrphyn_synth"/>
</dbReference>
<dbReference type="CDD" id="cd11642">
    <property type="entry name" value="SUMT"/>
    <property type="match status" value="1"/>
</dbReference>
<keyword evidence="4" id="KW-0949">S-adenosyl-L-methionine</keyword>
<evidence type="ECO:0000256" key="2">
    <source>
        <dbReference type="ARBA" id="ARBA00022603"/>
    </source>
</evidence>
<evidence type="ECO:0000256" key="3">
    <source>
        <dbReference type="ARBA" id="ARBA00022679"/>
    </source>
</evidence>
<dbReference type="Pfam" id="PF02602">
    <property type="entry name" value="HEM4"/>
    <property type="match status" value="1"/>
</dbReference>
<dbReference type="Pfam" id="PF00590">
    <property type="entry name" value="TP_methylase"/>
    <property type="match status" value="1"/>
</dbReference>
<comment type="caution">
    <text evidence="9">The sequence shown here is derived from an EMBL/GenBank/DDBJ whole genome shotgun (WGS) entry which is preliminary data.</text>
</comment>
<keyword evidence="5" id="KW-0627">Porphyrin biosynthesis</keyword>
<dbReference type="PANTHER" id="PTHR45790">
    <property type="entry name" value="SIROHEME SYNTHASE-RELATED"/>
    <property type="match status" value="1"/>
</dbReference>
<dbReference type="OrthoDB" id="9815856at2"/>
<dbReference type="CDD" id="cd06578">
    <property type="entry name" value="HemD"/>
    <property type="match status" value="1"/>
</dbReference>
<proteinExistence type="inferred from homology"/>
<dbReference type="PANTHER" id="PTHR45790:SF3">
    <property type="entry name" value="S-ADENOSYL-L-METHIONINE-DEPENDENT UROPORPHYRINOGEN III METHYLTRANSFERASE, CHLOROPLASTIC"/>
    <property type="match status" value="1"/>
</dbReference>
<dbReference type="FunFam" id="3.40.1010.10:FF:000001">
    <property type="entry name" value="Siroheme synthase"/>
    <property type="match status" value="1"/>
</dbReference>
<dbReference type="SUPFAM" id="SSF69618">
    <property type="entry name" value="HemD-like"/>
    <property type="match status" value="1"/>
</dbReference>
<accession>E0E4W3</accession>
<keyword evidence="2 6" id="KW-0489">Methyltransferase</keyword>
<dbReference type="AlphaFoldDB" id="E0E4W3"/>
<protein>
    <recommendedName>
        <fullName evidence="1">uroporphyrinogen-III C-methyltransferase</fullName>
        <ecNumber evidence="1">2.1.1.107</ecNumber>
    </recommendedName>
</protein>
<reference evidence="9 10" key="1">
    <citation type="submission" date="2010-08" db="EMBL/GenBank/DDBJ databases">
        <authorList>
            <person name="Harkins D.M."/>
            <person name="Madupu R."/>
            <person name="Durkin A.S."/>
            <person name="Torralba M."/>
            <person name="Methe B."/>
            <person name="Sutton G.G."/>
            <person name="Nelson K.E."/>
        </authorList>
    </citation>
    <scope>NUCLEOTIDE SEQUENCE [LARGE SCALE GENOMIC DNA]</scope>
    <source>
        <strain evidence="9 10">DSM 17678</strain>
    </source>
</reference>
<dbReference type="PROSITE" id="PS00839">
    <property type="entry name" value="SUMT_1"/>
    <property type="match status" value="1"/>
</dbReference>
<dbReference type="NCBIfam" id="TIGR01469">
    <property type="entry name" value="cobA_cysG_Cterm"/>
    <property type="match status" value="1"/>
</dbReference>
<dbReference type="EC" id="2.1.1.107" evidence="1"/>
<dbReference type="eggNOG" id="COG0007">
    <property type="taxonomic scope" value="Bacteria"/>
</dbReference>
<dbReference type="SUPFAM" id="SSF53790">
    <property type="entry name" value="Tetrapyrrole methylase"/>
    <property type="match status" value="1"/>
</dbReference>
<dbReference type="PROSITE" id="PS00840">
    <property type="entry name" value="SUMT_2"/>
    <property type="match status" value="1"/>
</dbReference>
<dbReference type="InterPro" id="IPR036108">
    <property type="entry name" value="4pyrrol_syn_uPrphyn_synt_sf"/>
</dbReference>
<dbReference type="InterPro" id="IPR006366">
    <property type="entry name" value="CobA/CysG_C"/>
</dbReference>
<comment type="similarity">
    <text evidence="6">Belongs to the precorrin methyltransferase family.</text>
</comment>
<gene>
    <name evidence="9" type="primary">cobA</name>
    <name evidence="9" type="ORF">HMPREF0634_0858</name>
</gene>
<keyword evidence="10" id="KW-1185">Reference proteome</keyword>
<dbReference type="Gene3D" id="3.40.1010.10">
    <property type="entry name" value="Cobalt-precorrin-4 Transmethylase, Domain 1"/>
    <property type="match status" value="1"/>
</dbReference>